<keyword evidence="2" id="KW-0548">Nucleotidyltransferase</keyword>
<dbReference type="GO" id="GO:0004523">
    <property type="term" value="F:RNA-DNA hybrid ribonuclease activity"/>
    <property type="evidence" value="ECO:0007669"/>
    <property type="project" value="InterPro"/>
</dbReference>
<accession>A5BZ63</accession>
<keyword evidence="4" id="KW-0255">Endonuclease</keyword>
<gene>
    <name evidence="8" type="ORF">VITISV_030366</name>
</gene>
<reference evidence="8" key="1">
    <citation type="journal article" date="2007" name="PLoS ONE">
        <title>The first genome sequence of an elite grapevine cultivar (Pinot noir Vitis vinifera L.): coping with a highly heterozygous genome.</title>
        <authorList>
            <person name="Velasco R."/>
            <person name="Zharkikh A."/>
            <person name="Troggio M."/>
            <person name="Cartwright D.A."/>
            <person name="Cestaro A."/>
            <person name="Pruss D."/>
            <person name="Pindo M."/>
            <person name="FitzGerald L.M."/>
            <person name="Vezzulli S."/>
            <person name="Reid J."/>
            <person name="Malacarne G."/>
            <person name="Iliev D."/>
            <person name="Coppola G."/>
            <person name="Wardell B."/>
            <person name="Micheletti D."/>
            <person name="Macalma T."/>
            <person name="Facci M."/>
            <person name="Mitchell J.T."/>
            <person name="Perazzolli M."/>
            <person name="Eldredge G."/>
            <person name="Gatto P."/>
            <person name="Oyzerski R."/>
            <person name="Moretto M."/>
            <person name="Gutin N."/>
            <person name="Stefanini M."/>
            <person name="Chen Y."/>
            <person name="Segala C."/>
            <person name="Davenport C."/>
            <person name="Dematte L."/>
            <person name="Mraz A."/>
            <person name="Battilana J."/>
            <person name="Stormo K."/>
            <person name="Costa F."/>
            <person name="Tao Q."/>
            <person name="Si-Ammour A."/>
            <person name="Harkins T."/>
            <person name="Lackey A."/>
            <person name="Perbost C."/>
            <person name="Taillon B."/>
            <person name="Stella A."/>
            <person name="Solovyev V."/>
            <person name="Fawcett J.A."/>
            <person name="Sterck L."/>
            <person name="Vandepoele K."/>
            <person name="Grando S.M."/>
            <person name="Toppo S."/>
            <person name="Moser C."/>
            <person name="Lanchbury J."/>
            <person name="Bogden R."/>
            <person name="Skolnick M."/>
            <person name="Sgaramella V."/>
            <person name="Bhatnagar S.K."/>
            <person name="Fontana P."/>
            <person name="Gutin A."/>
            <person name="Van de Peer Y."/>
            <person name="Salamini F."/>
            <person name="Viola R."/>
        </authorList>
    </citation>
    <scope>NUCLEOTIDE SEQUENCE</scope>
</reference>
<evidence type="ECO:0000313" key="8">
    <source>
        <dbReference type="EMBL" id="CAN72875.1"/>
    </source>
</evidence>
<evidence type="ECO:0000256" key="4">
    <source>
        <dbReference type="ARBA" id="ARBA00022759"/>
    </source>
</evidence>
<protein>
    <recommendedName>
        <fullName evidence="7">Reverse transcriptase domain-containing protein</fullName>
    </recommendedName>
</protein>
<evidence type="ECO:0000259" key="7">
    <source>
        <dbReference type="PROSITE" id="PS50878"/>
    </source>
</evidence>
<dbReference type="EMBL" id="AM476502">
    <property type="protein sequence ID" value="CAN72875.1"/>
    <property type="molecule type" value="Genomic_DNA"/>
</dbReference>
<keyword evidence="1" id="KW-0808">Transferase</keyword>
<dbReference type="InterPro" id="IPR012337">
    <property type="entry name" value="RNaseH-like_sf"/>
</dbReference>
<dbReference type="Gene3D" id="3.30.70.270">
    <property type="match status" value="2"/>
</dbReference>
<dbReference type="Gene3D" id="3.30.420.10">
    <property type="entry name" value="Ribonuclease H-like superfamily/Ribonuclease H"/>
    <property type="match status" value="1"/>
</dbReference>
<proteinExistence type="predicted"/>
<dbReference type="InterPro" id="IPR036397">
    <property type="entry name" value="RNaseH_sf"/>
</dbReference>
<keyword evidence="3" id="KW-0540">Nuclease</keyword>
<sequence length="394" mass="46393">MMHRDVEVYVDDMIVKSQGKVDHLETLERFFKRIQKFRLRLNPNKYTFEVTYGKLLGHMVSDGGIEVDPDKIKAILDMLVPRTEKDIKGFLGRLKYINHFIVRLTNISQLDDLRKEQAIYYLSKRMLEYEMRYVMIECLFLALVWATRRLRHYMTEYSVHLISCLDPLRYLFDRPTLTGRLMRWLVLLIKFDIWYVSQKSIKGDYIPRSIHLAFFDRHPITNNIVEYEAYILSLEIALELGIRQMELFGNSNLTRDVKLRSYHTYLDLLVGRFDDLRYVHLPRAHNRFADALATLAFSVDFSIDVVIRLLLIESRLGTYLEAATTKDQKALRQLATRFVICGEALYRRSTDGMFLLCLDQAFADRVIREVHTGVCGPHMGGHMLARKIKRLGYF</sequence>
<dbReference type="GO" id="GO:0003676">
    <property type="term" value="F:nucleic acid binding"/>
    <property type="evidence" value="ECO:0007669"/>
    <property type="project" value="InterPro"/>
</dbReference>
<keyword evidence="6" id="KW-0695">RNA-directed DNA polymerase</keyword>
<dbReference type="SUPFAM" id="SSF53098">
    <property type="entry name" value="Ribonuclease H-like"/>
    <property type="match status" value="1"/>
</dbReference>
<dbReference type="Pfam" id="PF13456">
    <property type="entry name" value="RVT_3"/>
    <property type="match status" value="1"/>
</dbReference>
<dbReference type="InterPro" id="IPR000477">
    <property type="entry name" value="RT_dom"/>
</dbReference>
<dbReference type="PANTHER" id="PTHR48475:SF1">
    <property type="entry name" value="RNASE H TYPE-1 DOMAIN-CONTAINING PROTEIN"/>
    <property type="match status" value="1"/>
</dbReference>
<organism evidence="8">
    <name type="scientific">Vitis vinifera</name>
    <name type="common">Grape</name>
    <dbReference type="NCBI Taxonomy" id="29760"/>
    <lineage>
        <taxon>Eukaryota</taxon>
        <taxon>Viridiplantae</taxon>
        <taxon>Streptophyta</taxon>
        <taxon>Embryophyta</taxon>
        <taxon>Tracheophyta</taxon>
        <taxon>Spermatophyta</taxon>
        <taxon>Magnoliopsida</taxon>
        <taxon>eudicotyledons</taxon>
        <taxon>Gunneridae</taxon>
        <taxon>Pentapetalae</taxon>
        <taxon>rosids</taxon>
        <taxon>Vitales</taxon>
        <taxon>Vitaceae</taxon>
        <taxon>Viteae</taxon>
        <taxon>Vitis</taxon>
    </lineage>
</organism>
<dbReference type="SUPFAM" id="SSF56672">
    <property type="entry name" value="DNA/RNA polymerases"/>
    <property type="match status" value="1"/>
</dbReference>
<evidence type="ECO:0000256" key="3">
    <source>
        <dbReference type="ARBA" id="ARBA00022722"/>
    </source>
</evidence>
<dbReference type="Pfam" id="PF17917">
    <property type="entry name" value="RT_RNaseH"/>
    <property type="match status" value="1"/>
</dbReference>
<evidence type="ECO:0000256" key="6">
    <source>
        <dbReference type="ARBA" id="ARBA00022918"/>
    </source>
</evidence>
<dbReference type="PROSITE" id="PS50878">
    <property type="entry name" value="RT_POL"/>
    <property type="match status" value="1"/>
</dbReference>
<dbReference type="InterPro" id="IPR002156">
    <property type="entry name" value="RNaseH_domain"/>
</dbReference>
<name>A5BZ63_VITVI</name>
<dbReference type="InterPro" id="IPR043128">
    <property type="entry name" value="Rev_trsase/Diguanyl_cyclase"/>
</dbReference>
<dbReference type="InterPro" id="IPR041373">
    <property type="entry name" value="RT_RNaseH"/>
</dbReference>
<dbReference type="InterPro" id="IPR043502">
    <property type="entry name" value="DNA/RNA_pol_sf"/>
</dbReference>
<keyword evidence="5" id="KW-0378">Hydrolase</keyword>
<feature type="domain" description="Reverse transcriptase" evidence="7">
    <location>
        <begin position="1"/>
        <end position="60"/>
    </location>
</feature>
<evidence type="ECO:0000256" key="2">
    <source>
        <dbReference type="ARBA" id="ARBA00022695"/>
    </source>
</evidence>
<dbReference type="PANTHER" id="PTHR48475">
    <property type="entry name" value="RIBONUCLEASE H"/>
    <property type="match status" value="1"/>
</dbReference>
<evidence type="ECO:0000256" key="5">
    <source>
        <dbReference type="ARBA" id="ARBA00022801"/>
    </source>
</evidence>
<dbReference type="GO" id="GO:0003964">
    <property type="term" value="F:RNA-directed DNA polymerase activity"/>
    <property type="evidence" value="ECO:0007669"/>
    <property type="project" value="UniProtKB-KW"/>
</dbReference>
<dbReference type="AlphaFoldDB" id="A5BZ63"/>
<evidence type="ECO:0000256" key="1">
    <source>
        <dbReference type="ARBA" id="ARBA00022679"/>
    </source>
</evidence>